<dbReference type="RefSeq" id="WP_160209079.1">
    <property type="nucleotide sequence ID" value="NZ_CASBEY010000031.1"/>
</dbReference>
<name>A0A845REJ1_9FIRM</name>
<evidence type="ECO:0000313" key="3">
    <source>
        <dbReference type="Proteomes" id="UP000446348"/>
    </source>
</evidence>
<sequence>MAKKNDRADDALSPRDKLRVGRVIEHMIAIPPSRTDPNGSYTGRPMARGEVPVQDADDL</sequence>
<organism evidence="2 3">
    <name type="scientific">Anaerotruncus colihominis</name>
    <dbReference type="NCBI Taxonomy" id="169435"/>
    <lineage>
        <taxon>Bacteria</taxon>
        <taxon>Bacillati</taxon>
        <taxon>Bacillota</taxon>
        <taxon>Clostridia</taxon>
        <taxon>Eubacteriales</taxon>
        <taxon>Oscillospiraceae</taxon>
        <taxon>Anaerotruncus</taxon>
    </lineage>
</organism>
<evidence type="ECO:0000256" key="1">
    <source>
        <dbReference type="SAM" id="MobiDB-lite"/>
    </source>
</evidence>
<gene>
    <name evidence="2" type="ORF">D3Z39_04900</name>
</gene>
<proteinExistence type="predicted"/>
<comment type="caution">
    <text evidence="2">The sequence shown here is derived from an EMBL/GenBank/DDBJ whole genome shotgun (WGS) entry which is preliminary data.</text>
</comment>
<dbReference type="OrthoDB" id="1862552at2"/>
<feature type="region of interest" description="Disordered" evidence="1">
    <location>
        <begin position="30"/>
        <end position="59"/>
    </location>
</feature>
<dbReference type="Proteomes" id="UP000446348">
    <property type="component" value="Unassembled WGS sequence"/>
</dbReference>
<dbReference type="EMBL" id="QXWZ01000006">
    <property type="protein sequence ID" value="NBI78214.1"/>
    <property type="molecule type" value="Genomic_DNA"/>
</dbReference>
<reference evidence="2 3" key="1">
    <citation type="submission" date="2018-08" db="EMBL/GenBank/DDBJ databases">
        <title>Murine metabolic-syndrome-specific gut microbial biobank.</title>
        <authorList>
            <person name="Liu C."/>
        </authorList>
    </citation>
    <scope>NUCLEOTIDE SEQUENCE [LARGE SCALE GENOMIC DNA]</scope>
    <source>
        <strain evidence="2 3">X69</strain>
    </source>
</reference>
<accession>A0A845REJ1</accession>
<evidence type="ECO:0000313" key="2">
    <source>
        <dbReference type="EMBL" id="NBI78214.1"/>
    </source>
</evidence>
<dbReference type="AlphaFoldDB" id="A0A845REJ1"/>
<protein>
    <submittedName>
        <fullName evidence="2">Uncharacterized protein</fullName>
    </submittedName>
</protein>